<evidence type="ECO:0000256" key="6">
    <source>
        <dbReference type="ARBA" id="ARBA00022786"/>
    </source>
</evidence>
<feature type="compositionally biased region" description="Basic residues" evidence="10">
    <location>
        <begin position="541"/>
        <end position="564"/>
    </location>
</feature>
<dbReference type="PROSITE" id="PS50089">
    <property type="entry name" value="ZF_RING_2"/>
    <property type="match status" value="1"/>
</dbReference>
<feature type="compositionally biased region" description="Basic and acidic residues" evidence="10">
    <location>
        <begin position="1"/>
        <end position="11"/>
    </location>
</feature>
<feature type="domain" description="RING-type" evidence="11">
    <location>
        <begin position="183"/>
        <end position="232"/>
    </location>
</feature>
<keyword evidence="3" id="KW-0808">Transferase</keyword>
<gene>
    <name evidence="13" type="ORF">HCN44_010815</name>
</gene>
<keyword evidence="8" id="KW-0539">Nucleus</keyword>
<dbReference type="OrthoDB" id="512616at2759"/>
<comment type="pathway">
    <text evidence="2">Protein modification; protein ubiquitination.</text>
</comment>
<name>A0A834XR85_APHGI</name>
<dbReference type="SMART" id="SM00249">
    <property type="entry name" value="PHD"/>
    <property type="match status" value="2"/>
</dbReference>
<evidence type="ECO:0000313" key="14">
    <source>
        <dbReference type="Proteomes" id="UP000639338"/>
    </source>
</evidence>
<evidence type="ECO:0000256" key="7">
    <source>
        <dbReference type="ARBA" id="ARBA00022833"/>
    </source>
</evidence>
<organism evidence="13 14">
    <name type="scientific">Aphidius gifuensis</name>
    <name type="common">Parasitoid wasp</name>
    <dbReference type="NCBI Taxonomy" id="684658"/>
    <lineage>
        <taxon>Eukaryota</taxon>
        <taxon>Metazoa</taxon>
        <taxon>Ecdysozoa</taxon>
        <taxon>Arthropoda</taxon>
        <taxon>Hexapoda</taxon>
        <taxon>Insecta</taxon>
        <taxon>Pterygota</taxon>
        <taxon>Neoptera</taxon>
        <taxon>Endopterygota</taxon>
        <taxon>Hymenoptera</taxon>
        <taxon>Apocrita</taxon>
        <taxon>Ichneumonoidea</taxon>
        <taxon>Braconidae</taxon>
        <taxon>Aphidiinae</taxon>
        <taxon>Aphidius</taxon>
    </lineage>
</organism>
<dbReference type="InterPro" id="IPR051188">
    <property type="entry name" value="PHD-type_Zinc_Finger"/>
</dbReference>
<evidence type="ECO:0000256" key="2">
    <source>
        <dbReference type="ARBA" id="ARBA00004906"/>
    </source>
</evidence>
<feature type="region of interest" description="Disordered" evidence="10">
    <location>
        <begin position="1048"/>
        <end position="1090"/>
    </location>
</feature>
<dbReference type="GO" id="GO:0008270">
    <property type="term" value="F:zinc ion binding"/>
    <property type="evidence" value="ECO:0007669"/>
    <property type="project" value="UniProtKB-KW"/>
</dbReference>
<dbReference type="PANTHER" id="PTHR12420">
    <property type="entry name" value="PHD FINGER PROTEIN"/>
    <property type="match status" value="1"/>
</dbReference>
<evidence type="ECO:0008006" key="15">
    <source>
        <dbReference type="Google" id="ProtNLM"/>
    </source>
</evidence>
<dbReference type="GO" id="GO:0016740">
    <property type="term" value="F:transferase activity"/>
    <property type="evidence" value="ECO:0007669"/>
    <property type="project" value="UniProtKB-KW"/>
</dbReference>
<evidence type="ECO:0000256" key="1">
    <source>
        <dbReference type="ARBA" id="ARBA00004123"/>
    </source>
</evidence>
<evidence type="ECO:0000256" key="3">
    <source>
        <dbReference type="ARBA" id="ARBA00022679"/>
    </source>
</evidence>
<evidence type="ECO:0000259" key="12">
    <source>
        <dbReference type="PROSITE" id="PS51805"/>
    </source>
</evidence>
<feature type="region of interest" description="Disordered" evidence="10">
    <location>
        <begin position="1315"/>
        <end position="1353"/>
    </location>
</feature>
<keyword evidence="14" id="KW-1185">Reference proteome</keyword>
<evidence type="ECO:0000256" key="4">
    <source>
        <dbReference type="ARBA" id="ARBA00022723"/>
    </source>
</evidence>
<feature type="compositionally biased region" description="Basic and acidic residues" evidence="10">
    <location>
        <begin position="1160"/>
        <end position="1171"/>
    </location>
</feature>
<dbReference type="CDD" id="cd15669">
    <property type="entry name" value="ePHD_PHF7_G2E3_like"/>
    <property type="match status" value="1"/>
</dbReference>
<keyword evidence="5 9" id="KW-0863">Zinc-finger</keyword>
<evidence type="ECO:0000256" key="8">
    <source>
        <dbReference type="ARBA" id="ARBA00023242"/>
    </source>
</evidence>
<proteinExistence type="predicted"/>
<dbReference type="GO" id="GO:0005634">
    <property type="term" value="C:nucleus"/>
    <property type="evidence" value="ECO:0007669"/>
    <property type="project" value="UniProtKB-SubCell"/>
</dbReference>
<dbReference type="InterPro" id="IPR059102">
    <property type="entry name" value="PHD_PHF7/G2E3-like"/>
</dbReference>
<evidence type="ECO:0000256" key="5">
    <source>
        <dbReference type="ARBA" id="ARBA00022771"/>
    </source>
</evidence>
<feature type="region of interest" description="Disordered" evidence="10">
    <location>
        <begin position="1"/>
        <end position="26"/>
    </location>
</feature>
<feature type="compositionally biased region" description="Basic residues" evidence="10">
    <location>
        <begin position="1052"/>
        <end position="1070"/>
    </location>
</feature>
<feature type="compositionally biased region" description="Low complexity" evidence="10">
    <location>
        <begin position="13"/>
        <end position="26"/>
    </location>
</feature>
<dbReference type="Gene3D" id="3.30.40.10">
    <property type="entry name" value="Zinc/RING finger domain, C3HC4 (zinc finger)"/>
    <property type="match status" value="3"/>
</dbReference>
<dbReference type="PANTHER" id="PTHR12420:SF42">
    <property type="entry name" value="G2_M PHASE-SPECIFIC E3 UBIQUITIN-PROTEIN LIGASE"/>
    <property type="match status" value="1"/>
</dbReference>
<feature type="compositionally biased region" description="Low complexity" evidence="10">
    <location>
        <begin position="1071"/>
        <end position="1090"/>
    </location>
</feature>
<evidence type="ECO:0000256" key="10">
    <source>
        <dbReference type="SAM" id="MobiDB-lite"/>
    </source>
</evidence>
<dbReference type="CDD" id="cd15496">
    <property type="entry name" value="PHD_PHF7_G2E3_like"/>
    <property type="match status" value="1"/>
</dbReference>
<feature type="region of interest" description="Disordered" evidence="10">
    <location>
        <begin position="1135"/>
        <end position="1176"/>
    </location>
</feature>
<evidence type="ECO:0000259" key="11">
    <source>
        <dbReference type="PROSITE" id="PS50089"/>
    </source>
</evidence>
<feature type="domain" description="PHD-type" evidence="12">
    <location>
        <begin position="30"/>
        <end position="145"/>
    </location>
</feature>
<dbReference type="InterPro" id="IPR013083">
    <property type="entry name" value="Znf_RING/FYVE/PHD"/>
</dbReference>
<dbReference type="SUPFAM" id="SSF57903">
    <property type="entry name" value="FYVE/PHD zinc finger"/>
    <property type="match status" value="1"/>
</dbReference>
<feature type="compositionally biased region" description="Low complexity" evidence="10">
    <location>
        <begin position="435"/>
        <end position="464"/>
    </location>
</feature>
<protein>
    <recommendedName>
        <fullName evidence="15">G2/M phase-specific E3 ubiquitin-protein ligase</fullName>
    </recommendedName>
</protein>
<feature type="region of interest" description="Disordered" evidence="10">
    <location>
        <begin position="335"/>
        <end position="380"/>
    </location>
</feature>
<comment type="subcellular location">
    <subcellularLocation>
        <location evidence="1">Nucleus</location>
    </subcellularLocation>
</comment>
<feature type="compositionally biased region" description="Basic and acidic residues" evidence="10">
    <location>
        <begin position="1315"/>
        <end position="1338"/>
    </location>
</feature>
<dbReference type="Proteomes" id="UP000639338">
    <property type="component" value="Unassembled WGS sequence"/>
</dbReference>
<feature type="compositionally biased region" description="Low complexity" evidence="10">
    <location>
        <begin position="1137"/>
        <end position="1146"/>
    </location>
</feature>
<dbReference type="InterPro" id="IPR011011">
    <property type="entry name" value="Znf_FYVE_PHD"/>
</dbReference>
<keyword evidence="6" id="KW-0833">Ubl conjugation pathway</keyword>
<feature type="compositionally biased region" description="Low complexity" evidence="10">
    <location>
        <begin position="335"/>
        <end position="374"/>
    </location>
</feature>
<dbReference type="InterPro" id="IPR034732">
    <property type="entry name" value="EPHD"/>
</dbReference>
<feature type="region of interest" description="Disordered" evidence="10">
    <location>
        <begin position="422"/>
        <end position="566"/>
    </location>
</feature>
<keyword evidence="7" id="KW-0862">Zinc</keyword>
<dbReference type="InterPro" id="IPR001965">
    <property type="entry name" value="Znf_PHD"/>
</dbReference>
<feature type="compositionally biased region" description="Low complexity" evidence="10">
    <location>
        <begin position="473"/>
        <end position="486"/>
    </location>
</feature>
<accession>A0A834XR85</accession>
<dbReference type="Pfam" id="PF26054">
    <property type="entry name" value="PHD_G2E3"/>
    <property type="match status" value="1"/>
</dbReference>
<dbReference type="InterPro" id="IPR042013">
    <property type="entry name" value="PHF7/G2E3_ePHD"/>
</dbReference>
<reference evidence="13 14" key="1">
    <citation type="submission" date="2020-08" db="EMBL/GenBank/DDBJ databases">
        <title>Aphidius gifuensis genome sequencing and assembly.</title>
        <authorList>
            <person name="Du Z."/>
        </authorList>
    </citation>
    <scope>NUCLEOTIDE SEQUENCE [LARGE SCALE GENOMIC DNA]</scope>
    <source>
        <strain evidence="13">YNYX2018</strain>
        <tissue evidence="13">Adults</tissue>
    </source>
</reference>
<dbReference type="InterPro" id="IPR001841">
    <property type="entry name" value="Znf_RING"/>
</dbReference>
<sequence length="1508" mass="170638">MPRHESGDKSTQKSSNNNKNKKNNNNNVDEKACVFCNSSDDDELKFGKIYEHNGLVTHYYCLLLSSNMQQRGEDEDGILGFLADDIQKELRRGKRLYCSYCKRNGATLGCCNTKCKRIFHYPCGLKAGSLHQFFGEFRSYCVSHRPRNKAEERFNASLDVDLSSTSLSSSSSSSSITHENSTCYICLETVKRSDKFQTLWAPCCKKNAWFHRNCVQRLAMSAGYFFKCPLCNNKKEFQKAMLDRGIFIPCQDASWELVPHAFEELLYRHNRCDAKLCRCPKGRSYSISNAKWDLILCRTCGSQGIHVECGKLKWLHPLWDCTECSSILNKNNDNNSSRFNDTSTSSSSSSSSSNIFSTTTTTITNNNNNNNNISEDSDSDISVGVDTPMFDYSLQNKNNIPIKIRPGPRSFKLKQQEINCQNKNGCNSTFIGPRPETSSDSDSSNETPSNENTKKIINNDIIVIDSDDESSIKKTPSINNNNNNNNEENDDDDDDDDNTPPDDNTTSEIISSADKTIENNVDNSEQAPEIYDTPDEIIQQSKKRKTGPSKSRKSSSSSLKRRKSSLAVDELSSCDIYTSPPPPSKAVELPSEICAPSLEALVSSLEIRTPSPSKAVESCLEETLASSSSSKCVETIEIPTNVVEQSTMTNNDLMAINIPKINESTQTLSYFAEPIISVPIVHEKINNILPTMNIQITNVTSLPPEVFDWTPETSTSTLIPQINNIEKPIVVEEKIREKYSPEIEDITQEPITENSQQLSTQNTSEPMEIEQVFRKNLSVLHMLESNQVKNKLYEISNGIKQVENEINNDNNNVQVNQSKENQIIVDIDDELDESINKEKNKVTSQLNEPAYDSMTDQVNKEPINIELDDTLNETHENQQHEEKNMLQTNENDDEIQEILNDKNKVDTVQQEEIKIHENENKKVKNHNDDDDDDDIQELSIVNNLTNNLTNKIQIHLDNNDNDNENELIDVESIDDDIQINKSNNNNNNIQIIENKNQVLEITESNKNLNDNSSSSKRKLNTEEVECIEWASNKPDEVVISPEKNIKVEQQSTKRRKTHHSYVYSRSRKKSTTTTTTNQQTINNNHQQQQQQQIIQKNIPSIYKNGISLDKAAFINVLGNNFVVPLDVIDSKVNETASSSTSSSTSTILNYDGDAGTTPDDESRPKKYDKRGIGNNENCTQKINQQFNIDDIFQKELSSTRPNNCATRLMNNKILLKNLKFKVNSNDNLKIIISKTCSININIESMSKSKKLIKPIKSSTDESSSSSSSSSASSLIILPNQIKNQQINQFNLTNNNNNNNNCRSRSSKFKNDAVKENLAPHKNNDLIEKSPVKDKKINQLRDSSNDSTNSDDGLRENIFFKTNNICNEKIIQNVTKPKKNIINNIKNIISGDFNNNNNNNNNYRFIVSIDLSKIPSFVESNPDIFKNNNKNLKKQKKLLHRSKSMNDLNNLLSNNSNNILIKRTSSYDSITTILTKKIKNDKYLNSIDTTKQIIKNKKIHSFENHSCVR</sequence>
<comment type="caution">
    <text evidence="13">The sequence shown here is derived from an EMBL/GenBank/DDBJ whole genome shotgun (WGS) entry which is preliminary data.</text>
</comment>
<dbReference type="EMBL" id="JACMRX010000004">
    <property type="protein sequence ID" value="KAF7991995.1"/>
    <property type="molecule type" value="Genomic_DNA"/>
</dbReference>
<dbReference type="Pfam" id="PF13771">
    <property type="entry name" value="zf-HC5HC2H"/>
    <property type="match status" value="1"/>
</dbReference>
<evidence type="ECO:0000256" key="9">
    <source>
        <dbReference type="PROSITE-ProRule" id="PRU00175"/>
    </source>
</evidence>
<feature type="compositionally biased region" description="Acidic residues" evidence="10">
    <location>
        <begin position="487"/>
        <end position="500"/>
    </location>
</feature>
<evidence type="ECO:0000313" key="13">
    <source>
        <dbReference type="EMBL" id="KAF7991995.1"/>
    </source>
</evidence>
<dbReference type="PROSITE" id="PS51805">
    <property type="entry name" value="EPHD"/>
    <property type="match status" value="1"/>
</dbReference>
<feature type="compositionally biased region" description="Polar residues" evidence="10">
    <location>
        <begin position="506"/>
        <end position="526"/>
    </location>
</feature>
<keyword evidence="4" id="KW-0479">Metal-binding</keyword>